<evidence type="ECO:0000256" key="3">
    <source>
        <dbReference type="ARBA" id="ARBA00023125"/>
    </source>
</evidence>
<feature type="domain" description="Type I restriction modification DNA specificity" evidence="6">
    <location>
        <begin position="210"/>
        <end position="382"/>
    </location>
</feature>
<dbReference type="InterPro" id="IPR000055">
    <property type="entry name" value="Restrct_endonuc_typeI_TRD"/>
</dbReference>
<dbReference type="GO" id="GO:0003677">
    <property type="term" value="F:DNA binding"/>
    <property type="evidence" value="ECO:0007669"/>
    <property type="project" value="UniProtKB-KW"/>
</dbReference>
<keyword evidence="3" id="KW-0238">DNA-binding</keyword>
<organism evidence="7 8">
    <name type="scientific">Scrofimicrobium canadense</name>
    <dbReference type="NCBI Taxonomy" id="2652290"/>
    <lineage>
        <taxon>Bacteria</taxon>
        <taxon>Bacillati</taxon>
        <taxon>Actinomycetota</taxon>
        <taxon>Actinomycetes</taxon>
        <taxon>Actinomycetales</taxon>
        <taxon>Actinomycetaceae</taxon>
        <taxon>Scrofimicrobium</taxon>
    </lineage>
</organism>
<evidence type="ECO:0000256" key="2">
    <source>
        <dbReference type="ARBA" id="ARBA00022747"/>
    </source>
</evidence>
<dbReference type="Pfam" id="PF01420">
    <property type="entry name" value="Methylase_S"/>
    <property type="match status" value="2"/>
</dbReference>
<gene>
    <name evidence="7" type="ORF">FYJ24_08575</name>
</gene>
<protein>
    <submittedName>
        <fullName evidence="7">Restriction endonuclease subunit S</fullName>
    </submittedName>
</protein>
<dbReference type="SUPFAM" id="SSF116734">
    <property type="entry name" value="DNA methylase specificity domain"/>
    <property type="match status" value="2"/>
</dbReference>
<evidence type="ECO:0000256" key="5">
    <source>
        <dbReference type="SAM" id="Coils"/>
    </source>
</evidence>
<name>A0A6N7W977_9ACTO</name>
<evidence type="ECO:0000313" key="8">
    <source>
        <dbReference type="Proteomes" id="UP000470875"/>
    </source>
</evidence>
<keyword evidence="7" id="KW-0540">Nuclease</keyword>
<proteinExistence type="inferred from homology"/>
<sequence>MSHIDKLIQELCPDGVEFKALSDLTTKTSNVRWSDTAKESYRYIDLSSVDRVTKQIHQTVEITTDDAPSRARQLVQSGDVIFATTRPTQMRWTVIPEEYDGQIASTGYCVLRPDSEQVLTGFLAHSLGTETFKQYVTAQQVEGNYPSIPDTRVRAFRLPVPPLEVQREIVSILDKFTALEAELEAELEARKQQYEHYRTELLNPGDDAEWSTLAGVSKHVSSGGTPKAGKAEFYEDGTIPWLRTNEVRFADVWETEVKITEEAVRQTSAKWVPADTVVVAISGATAGRSAVTRIPLTTNQHCCNLEINPYQADFRYVFHWIASRYQELKALGRGARSDLNAAIIKSFPIPVPSLAEQRQIVEKLDAFDALTTDLSVGLPAELAARRKQYEYYRDRLLTFKELEVQS</sequence>
<dbReference type="PANTHER" id="PTHR43140">
    <property type="entry name" value="TYPE-1 RESTRICTION ENZYME ECOKI SPECIFICITY PROTEIN"/>
    <property type="match status" value="1"/>
</dbReference>
<dbReference type="GO" id="GO:0004519">
    <property type="term" value="F:endonuclease activity"/>
    <property type="evidence" value="ECO:0007669"/>
    <property type="project" value="UniProtKB-KW"/>
</dbReference>
<evidence type="ECO:0000259" key="6">
    <source>
        <dbReference type="Pfam" id="PF01420"/>
    </source>
</evidence>
<keyword evidence="7" id="KW-0378">Hydrolase</keyword>
<comment type="caution">
    <text evidence="7">The sequence shown here is derived from an EMBL/GenBank/DDBJ whole genome shotgun (WGS) entry which is preliminary data.</text>
</comment>
<keyword evidence="8" id="KW-1185">Reference proteome</keyword>
<keyword evidence="5" id="KW-0175">Coiled coil</keyword>
<dbReference type="AlphaFoldDB" id="A0A6N7W977"/>
<feature type="domain" description="Type I restriction modification DNA specificity" evidence="6">
    <location>
        <begin position="13"/>
        <end position="188"/>
    </location>
</feature>
<evidence type="ECO:0000256" key="1">
    <source>
        <dbReference type="ARBA" id="ARBA00010923"/>
    </source>
</evidence>
<dbReference type="Gene3D" id="3.90.220.20">
    <property type="entry name" value="DNA methylase specificity domains"/>
    <property type="match status" value="2"/>
</dbReference>
<comment type="subunit">
    <text evidence="4">The methyltransferase is composed of M and S polypeptides.</text>
</comment>
<comment type="similarity">
    <text evidence="1">Belongs to the type-I restriction system S methylase family.</text>
</comment>
<keyword evidence="2" id="KW-0680">Restriction system</keyword>
<accession>A0A6N7W977</accession>
<dbReference type="Gene3D" id="1.10.287.1120">
    <property type="entry name" value="Bipartite methylase S protein"/>
    <property type="match status" value="1"/>
</dbReference>
<dbReference type="CDD" id="cd17294">
    <property type="entry name" value="RMtype1_S_MmaC7ORF19P_TRD1-CR1_like"/>
    <property type="match status" value="1"/>
</dbReference>
<dbReference type="InterPro" id="IPR044946">
    <property type="entry name" value="Restrct_endonuc_typeI_TRD_sf"/>
</dbReference>
<evidence type="ECO:0000256" key="4">
    <source>
        <dbReference type="ARBA" id="ARBA00038652"/>
    </source>
</evidence>
<dbReference type="Proteomes" id="UP000470875">
    <property type="component" value="Unassembled WGS sequence"/>
</dbReference>
<dbReference type="InterPro" id="IPR051212">
    <property type="entry name" value="Type-I_RE_S_subunit"/>
</dbReference>
<keyword evidence="7" id="KW-0255">Endonuclease</keyword>
<dbReference type="EMBL" id="VULO01000009">
    <property type="protein sequence ID" value="MSS84816.1"/>
    <property type="molecule type" value="Genomic_DNA"/>
</dbReference>
<dbReference type="GO" id="GO:0009307">
    <property type="term" value="P:DNA restriction-modification system"/>
    <property type="evidence" value="ECO:0007669"/>
    <property type="project" value="UniProtKB-KW"/>
</dbReference>
<dbReference type="RefSeq" id="WP_154545479.1">
    <property type="nucleotide sequence ID" value="NZ_VULO01000009.1"/>
</dbReference>
<evidence type="ECO:0000313" key="7">
    <source>
        <dbReference type="EMBL" id="MSS84816.1"/>
    </source>
</evidence>
<dbReference type="PANTHER" id="PTHR43140:SF1">
    <property type="entry name" value="TYPE I RESTRICTION ENZYME ECOKI SPECIFICITY SUBUNIT"/>
    <property type="match status" value="1"/>
</dbReference>
<reference evidence="7 8" key="1">
    <citation type="submission" date="2019-08" db="EMBL/GenBank/DDBJ databases">
        <title>In-depth cultivation of the pig gut microbiome towards novel bacterial diversity and tailored functional studies.</title>
        <authorList>
            <person name="Wylensek D."/>
            <person name="Hitch T.C.A."/>
            <person name="Clavel T."/>
        </authorList>
    </citation>
    <scope>NUCLEOTIDE SEQUENCE [LARGE SCALE GENOMIC DNA]</scope>
    <source>
        <strain evidence="7 8">WB03_NA08</strain>
    </source>
</reference>
<feature type="coiled-coil region" evidence="5">
    <location>
        <begin position="173"/>
        <end position="200"/>
    </location>
</feature>